<organism evidence="2 3">
    <name type="scientific">Subdoligranulum variabile DSM 15176</name>
    <dbReference type="NCBI Taxonomy" id="411471"/>
    <lineage>
        <taxon>Bacteria</taxon>
        <taxon>Bacillati</taxon>
        <taxon>Bacillota</taxon>
        <taxon>Clostridia</taxon>
        <taxon>Eubacteriales</taxon>
        <taxon>Oscillospiraceae</taxon>
        <taxon>Subdoligranulum</taxon>
    </lineage>
</organism>
<keyword evidence="3" id="KW-1185">Reference proteome</keyword>
<dbReference type="Proteomes" id="UP000003438">
    <property type="component" value="Unassembled WGS sequence"/>
</dbReference>
<dbReference type="HOGENOM" id="CLU_2083643_0_0_9"/>
<dbReference type="EMBL" id="ACBY02000034">
    <property type="protein sequence ID" value="EFB75119.1"/>
    <property type="molecule type" value="Genomic_DNA"/>
</dbReference>
<sequence>MAKLQKITERRFAYDYPIRIFPFYEGRMSAKRLIPEKELKACYGLLFADYPDVVTVRQLQTMLGISRHAAYDLLGEGEIGALKLGNAYKIPKINVIRYLLTNAQGAGFAGQDLQSES</sequence>
<protein>
    <submittedName>
        <fullName evidence="2">DNA binding domain, excisionase family</fullName>
    </submittedName>
</protein>
<dbReference type="STRING" id="411471.SUBVAR_06580"/>
<gene>
    <name evidence="2" type="ORF">SUBVAR_06580</name>
</gene>
<name>D1PQB2_9FIRM</name>
<feature type="domain" description="Helix-turn-helix" evidence="1">
    <location>
        <begin position="54"/>
        <end position="101"/>
    </location>
</feature>
<comment type="caution">
    <text evidence="2">The sequence shown here is derived from an EMBL/GenBank/DDBJ whole genome shotgun (WGS) entry which is preliminary data.</text>
</comment>
<accession>D1PQB2</accession>
<reference evidence="2" key="1">
    <citation type="submission" date="2009-12" db="EMBL/GenBank/DDBJ databases">
        <authorList>
            <person name="Weinstock G."/>
            <person name="Sodergren E."/>
            <person name="Clifton S."/>
            <person name="Fulton L."/>
            <person name="Fulton B."/>
            <person name="Courtney L."/>
            <person name="Fronick C."/>
            <person name="Harrison M."/>
            <person name="Strong C."/>
            <person name="Farmer C."/>
            <person name="Delahaunty K."/>
            <person name="Markovic C."/>
            <person name="Hall O."/>
            <person name="Minx P."/>
            <person name="Tomlinson C."/>
            <person name="Mitreva M."/>
            <person name="Nelson J."/>
            <person name="Hou S."/>
            <person name="Wollam A."/>
            <person name="Pepin K.H."/>
            <person name="Johnson M."/>
            <person name="Bhonagiri V."/>
            <person name="Nash W.E."/>
            <person name="Warren W."/>
            <person name="Chinwalla A."/>
            <person name="Mardis E.R."/>
            <person name="Wilson R.K."/>
        </authorList>
    </citation>
    <scope>NUCLEOTIDE SEQUENCE [LARGE SCALE GENOMIC DNA]</scope>
    <source>
        <strain evidence="2">DSM 15176</strain>
    </source>
</reference>
<dbReference type="eggNOG" id="ENOG50334QE">
    <property type="taxonomic scope" value="Bacteria"/>
</dbReference>
<evidence type="ECO:0000259" key="1">
    <source>
        <dbReference type="Pfam" id="PF12728"/>
    </source>
</evidence>
<evidence type="ECO:0000313" key="2">
    <source>
        <dbReference type="EMBL" id="EFB75119.1"/>
    </source>
</evidence>
<dbReference type="InterPro" id="IPR041657">
    <property type="entry name" value="HTH_17"/>
</dbReference>
<evidence type="ECO:0000313" key="3">
    <source>
        <dbReference type="Proteomes" id="UP000003438"/>
    </source>
</evidence>
<dbReference type="AlphaFoldDB" id="D1PQB2"/>
<dbReference type="Pfam" id="PF12728">
    <property type="entry name" value="HTH_17"/>
    <property type="match status" value="1"/>
</dbReference>
<proteinExistence type="predicted"/>